<name>A0A6A4H8P5_9AGAR</name>
<dbReference type="AlphaFoldDB" id="A0A6A4H8P5"/>
<dbReference type="GO" id="GO:0045820">
    <property type="term" value="P:negative regulation of glycolytic process"/>
    <property type="evidence" value="ECO:0007669"/>
    <property type="project" value="TreeGrafter"/>
</dbReference>
<keyword evidence="1" id="KW-0378">Hydrolase</keyword>
<dbReference type="InterPro" id="IPR051695">
    <property type="entry name" value="Phosphoglycerate_Mutase"/>
</dbReference>
<organism evidence="4 5">
    <name type="scientific">Gymnopus androsaceus JB14</name>
    <dbReference type="NCBI Taxonomy" id="1447944"/>
    <lineage>
        <taxon>Eukaryota</taxon>
        <taxon>Fungi</taxon>
        <taxon>Dikarya</taxon>
        <taxon>Basidiomycota</taxon>
        <taxon>Agaricomycotina</taxon>
        <taxon>Agaricomycetes</taxon>
        <taxon>Agaricomycetidae</taxon>
        <taxon>Agaricales</taxon>
        <taxon>Marasmiineae</taxon>
        <taxon>Omphalotaceae</taxon>
        <taxon>Gymnopus</taxon>
    </lineage>
</organism>
<sequence>MDNSSISLPIDSEGAAPLQLPSQEAQADLKPWRCLVISLVRHGQAQSNTDLVWRAGPDSPLTYKGRIQAQRLGEAWANVRIDRLLSSHLIRAVDTAQAISDNNKHRPVVIQQVNLQERKTGSVVESLRRQGRDDEASIELRGWGEDDTIDRHHTPGGGGESLETVAERAKLFIFSCMAKYGVDTLENPEEFDVGRWESTPEDLPEGLPHVVVVSHNIFLCELYEMILYWHRQVRGPMICDLANTGWYV</sequence>
<dbReference type="SUPFAM" id="SSF53254">
    <property type="entry name" value="Phosphoglycerate mutase-like"/>
    <property type="match status" value="1"/>
</dbReference>
<evidence type="ECO:0000313" key="5">
    <source>
        <dbReference type="Proteomes" id="UP000799118"/>
    </source>
</evidence>
<dbReference type="SMART" id="SM00855">
    <property type="entry name" value="PGAM"/>
    <property type="match status" value="1"/>
</dbReference>
<evidence type="ECO:0000256" key="2">
    <source>
        <dbReference type="PIRSR" id="PIRSR613078-1"/>
    </source>
</evidence>
<keyword evidence="5" id="KW-1185">Reference proteome</keyword>
<dbReference type="Pfam" id="PF00300">
    <property type="entry name" value="His_Phos_1"/>
    <property type="match status" value="1"/>
</dbReference>
<feature type="binding site" evidence="3">
    <location>
        <position position="91"/>
    </location>
    <ligand>
        <name>substrate</name>
    </ligand>
</feature>
<dbReference type="PANTHER" id="PTHR46517">
    <property type="entry name" value="FRUCTOSE-2,6-BISPHOSPHATASE TIGAR"/>
    <property type="match status" value="1"/>
</dbReference>
<dbReference type="CDD" id="cd07067">
    <property type="entry name" value="HP_PGM_like"/>
    <property type="match status" value="1"/>
</dbReference>
<dbReference type="InterPro" id="IPR001345">
    <property type="entry name" value="PG/BPGM_mutase_AS"/>
</dbReference>
<dbReference type="GO" id="GO:0004331">
    <property type="term" value="F:fructose-2,6-bisphosphate 2-phosphatase activity"/>
    <property type="evidence" value="ECO:0007669"/>
    <property type="project" value="TreeGrafter"/>
</dbReference>
<evidence type="ECO:0000313" key="4">
    <source>
        <dbReference type="EMBL" id="KAE9394120.1"/>
    </source>
</evidence>
<proteinExistence type="predicted"/>
<dbReference type="OrthoDB" id="354304at2759"/>
<reference evidence="4" key="1">
    <citation type="journal article" date="2019" name="Environ. Microbiol.">
        <title>Fungal ecological strategies reflected in gene transcription - a case study of two litter decomposers.</title>
        <authorList>
            <person name="Barbi F."/>
            <person name="Kohler A."/>
            <person name="Barry K."/>
            <person name="Baskaran P."/>
            <person name="Daum C."/>
            <person name="Fauchery L."/>
            <person name="Ihrmark K."/>
            <person name="Kuo A."/>
            <person name="LaButti K."/>
            <person name="Lipzen A."/>
            <person name="Morin E."/>
            <person name="Grigoriev I.V."/>
            <person name="Henrissat B."/>
            <person name="Lindahl B."/>
            <person name="Martin F."/>
        </authorList>
    </citation>
    <scope>NUCLEOTIDE SEQUENCE</scope>
    <source>
        <strain evidence="4">JB14</strain>
    </source>
</reference>
<evidence type="ECO:0000256" key="1">
    <source>
        <dbReference type="ARBA" id="ARBA00022801"/>
    </source>
</evidence>
<feature type="active site" description="Tele-phosphohistidine intermediate" evidence="2">
    <location>
        <position position="42"/>
    </location>
</feature>
<evidence type="ECO:0000256" key="3">
    <source>
        <dbReference type="PIRSR" id="PIRSR613078-2"/>
    </source>
</evidence>
<dbReference type="GO" id="GO:0043456">
    <property type="term" value="P:regulation of pentose-phosphate shunt"/>
    <property type="evidence" value="ECO:0007669"/>
    <property type="project" value="TreeGrafter"/>
</dbReference>
<dbReference type="GO" id="GO:0005829">
    <property type="term" value="C:cytosol"/>
    <property type="evidence" value="ECO:0007669"/>
    <property type="project" value="TreeGrafter"/>
</dbReference>
<feature type="active site" description="Proton donor/acceptor" evidence="2">
    <location>
        <position position="117"/>
    </location>
</feature>
<dbReference type="EMBL" id="ML769557">
    <property type="protein sequence ID" value="KAE9394120.1"/>
    <property type="molecule type" value="Genomic_DNA"/>
</dbReference>
<feature type="binding site" evidence="3">
    <location>
        <begin position="41"/>
        <end position="48"/>
    </location>
    <ligand>
        <name>substrate</name>
    </ligand>
</feature>
<dbReference type="Proteomes" id="UP000799118">
    <property type="component" value="Unassembled WGS sequence"/>
</dbReference>
<dbReference type="Gene3D" id="3.40.50.1240">
    <property type="entry name" value="Phosphoglycerate mutase-like"/>
    <property type="match status" value="1"/>
</dbReference>
<dbReference type="InterPro" id="IPR029033">
    <property type="entry name" value="His_PPase_superfam"/>
</dbReference>
<dbReference type="PANTHER" id="PTHR46517:SF1">
    <property type="entry name" value="FRUCTOSE-2,6-BISPHOSPHATASE TIGAR"/>
    <property type="match status" value="1"/>
</dbReference>
<protein>
    <submittedName>
        <fullName evidence="4">Phosphoglycerate mutase-like protein</fullName>
    </submittedName>
</protein>
<dbReference type="PROSITE" id="PS00175">
    <property type="entry name" value="PG_MUTASE"/>
    <property type="match status" value="1"/>
</dbReference>
<dbReference type="InterPro" id="IPR013078">
    <property type="entry name" value="His_Pase_superF_clade-1"/>
</dbReference>
<accession>A0A6A4H8P5</accession>
<gene>
    <name evidence="4" type="ORF">BT96DRAFT_198911</name>
</gene>